<proteinExistence type="predicted"/>
<accession>A0A1Y1WF17</accession>
<dbReference type="EMBL" id="MCFD01000003">
    <property type="protein sequence ID" value="ORX72093.1"/>
    <property type="molecule type" value="Genomic_DNA"/>
</dbReference>
<protein>
    <submittedName>
        <fullName evidence="1">Uncharacterized protein</fullName>
    </submittedName>
</protein>
<name>A0A1Y1WF17_9FUNG</name>
<reference evidence="1 2" key="1">
    <citation type="submission" date="2016-07" db="EMBL/GenBank/DDBJ databases">
        <title>Pervasive Adenine N6-methylation of Active Genes in Fungi.</title>
        <authorList>
            <consortium name="DOE Joint Genome Institute"/>
            <person name="Mondo S.J."/>
            <person name="Dannebaum R.O."/>
            <person name="Kuo R.C."/>
            <person name="Labutti K."/>
            <person name="Haridas S."/>
            <person name="Kuo A."/>
            <person name="Salamov A."/>
            <person name="Ahrendt S.R."/>
            <person name="Lipzen A."/>
            <person name="Sullivan W."/>
            <person name="Andreopoulos W.B."/>
            <person name="Clum A."/>
            <person name="Lindquist E."/>
            <person name="Daum C."/>
            <person name="Ramamoorthy G.K."/>
            <person name="Gryganskyi A."/>
            <person name="Culley D."/>
            <person name="Magnuson J.K."/>
            <person name="James T.Y."/>
            <person name="O'Malley M.A."/>
            <person name="Stajich J.E."/>
            <person name="Spatafora J.W."/>
            <person name="Visel A."/>
            <person name="Grigoriev I.V."/>
        </authorList>
    </citation>
    <scope>NUCLEOTIDE SEQUENCE [LARGE SCALE GENOMIC DNA]</scope>
    <source>
        <strain evidence="1 2">ATCC 12442</strain>
    </source>
</reference>
<evidence type="ECO:0000313" key="1">
    <source>
        <dbReference type="EMBL" id="ORX72093.1"/>
    </source>
</evidence>
<dbReference type="RefSeq" id="XP_040745517.1">
    <property type="nucleotide sequence ID" value="XM_040883066.1"/>
</dbReference>
<evidence type="ECO:0000313" key="2">
    <source>
        <dbReference type="Proteomes" id="UP000193922"/>
    </source>
</evidence>
<comment type="caution">
    <text evidence="1">The sequence shown here is derived from an EMBL/GenBank/DDBJ whole genome shotgun (WGS) entry which is preliminary data.</text>
</comment>
<keyword evidence="2" id="KW-1185">Reference proteome</keyword>
<gene>
    <name evidence="1" type="ORF">DL89DRAFT_107971</name>
</gene>
<sequence length="103" mass="11280">MNSGVRIAPSFPFADIQLPATCICRQSEANKAHLAERGLPLPLGQCLRLGTKKVQSPDRGYMCTATHFSLQPSPSLDILWGASFLPRMSMFAGKRWMVSSLSV</sequence>
<dbReference type="Proteomes" id="UP000193922">
    <property type="component" value="Unassembled WGS sequence"/>
</dbReference>
<dbReference type="AlphaFoldDB" id="A0A1Y1WF17"/>
<dbReference type="GeneID" id="63799714"/>
<organism evidence="1 2">
    <name type="scientific">Linderina pennispora</name>
    <dbReference type="NCBI Taxonomy" id="61395"/>
    <lineage>
        <taxon>Eukaryota</taxon>
        <taxon>Fungi</taxon>
        <taxon>Fungi incertae sedis</taxon>
        <taxon>Zoopagomycota</taxon>
        <taxon>Kickxellomycotina</taxon>
        <taxon>Kickxellomycetes</taxon>
        <taxon>Kickxellales</taxon>
        <taxon>Kickxellaceae</taxon>
        <taxon>Linderina</taxon>
    </lineage>
</organism>